<evidence type="ECO:0000313" key="2">
    <source>
        <dbReference type="EMBL" id="TNN50502.1"/>
    </source>
</evidence>
<comment type="caution">
    <text evidence="2">The sequence shown here is derived from an EMBL/GenBank/DDBJ whole genome shotgun (WGS) entry which is preliminary data.</text>
</comment>
<gene>
    <name evidence="2" type="ORF">EYF80_039312</name>
</gene>
<protein>
    <submittedName>
        <fullName evidence="2">Uncharacterized protein</fullName>
    </submittedName>
</protein>
<dbReference type="Proteomes" id="UP000314294">
    <property type="component" value="Unassembled WGS sequence"/>
</dbReference>
<feature type="compositionally biased region" description="Gly residues" evidence="1">
    <location>
        <begin position="214"/>
        <end position="226"/>
    </location>
</feature>
<feature type="compositionally biased region" description="Polar residues" evidence="1">
    <location>
        <begin position="13"/>
        <end position="30"/>
    </location>
</feature>
<evidence type="ECO:0000256" key="1">
    <source>
        <dbReference type="SAM" id="MobiDB-lite"/>
    </source>
</evidence>
<proteinExistence type="predicted"/>
<reference evidence="2 3" key="1">
    <citation type="submission" date="2019-03" db="EMBL/GenBank/DDBJ databases">
        <title>First draft genome of Liparis tanakae, snailfish: a comprehensive survey of snailfish specific genes.</title>
        <authorList>
            <person name="Kim W."/>
            <person name="Song I."/>
            <person name="Jeong J.-H."/>
            <person name="Kim D."/>
            <person name="Kim S."/>
            <person name="Ryu S."/>
            <person name="Song J.Y."/>
            <person name="Lee S.K."/>
        </authorList>
    </citation>
    <scope>NUCLEOTIDE SEQUENCE [LARGE SCALE GENOMIC DNA]</scope>
    <source>
        <tissue evidence="2">Muscle</tissue>
    </source>
</reference>
<evidence type="ECO:0000313" key="3">
    <source>
        <dbReference type="Proteomes" id="UP000314294"/>
    </source>
</evidence>
<feature type="compositionally biased region" description="Basic and acidic residues" evidence="1">
    <location>
        <begin position="1"/>
        <end position="10"/>
    </location>
</feature>
<accession>A0A4Z2GCX2</accession>
<feature type="region of interest" description="Disordered" evidence="1">
    <location>
        <begin position="144"/>
        <end position="168"/>
    </location>
</feature>
<sequence>MTHRVDRDPDGVTTDTPPLNAHGSESTPSRSAPVVFPHTTTNQSRVSVGRHHVARANQKPVQMPAYEGLRHQRRVPQVPHVGVEVIEHRPVGPAHHAAVELSDVFTQGQDPGGAATPLQFLGGRAVLMGQVIKPDEQPHLGLAEQALPPTEPPALGLGCPASHRGGARPGSLSLGVGLTRLVGPLPLPLSSLRLPLGRRRRRGAGDQGEHGQLGHRGGAAEGGGAVGGFAASRWSGGALLCSRALPPCKQRKT</sequence>
<organism evidence="2 3">
    <name type="scientific">Liparis tanakae</name>
    <name type="common">Tanaka's snailfish</name>
    <dbReference type="NCBI Taxonomy" id="230148"/>
    <lineage>
        <taxon>Eukaryota</taxon>
        <taxon>Metazoa</taxon>
        <taxon>Chordata</taxon>
        <taxon>Craniata</taxon>
        <taxon>Vertebrata</taxon>
        <taxon>Euteleostomi</taxon>
        <taxon>Actinopterygii</taxon>
        <taxon>Neopterygii</taxon>
        <taxon>Teleostei</taxon>
        <taxon>Neoteleostei</taxon>
        <taxon>Acanthomorphata</taxon>
        <taxon>Eupercaria</taxon>
        <taxon>Perciformes</taxon>
        <taxon>Cottioidei</taxon>
        <taxon>Cottales</taxon>
        <taxon>Liparidae</taxon>
        <taxon>Liparis</taxon>
    </lineage>
</organism>
<keyword evidence="3" id="KW-1185">Reference proteome</keyword>
<feature type="region of interest" description="Disordered" evidence="1">
    <location>
        <begin position="1"/>
        <end position="45"/>
    </location>
</feature>
<name>A0A4Z2GCX2_9TELE</name>
<feature type="region of interest" description="Disordered" evidence="1">
    <location>
        <begin position="196"/>
        <end position="226"/>
    </location>
</feature>
<dbReference type="EMBL" id="SRLO01000615">
    <property type="protein sequence ID" value="TNN50502.1"/>
    <property type="molecule type" value="Genomic_DNA"/>
</dbReference>
<dbReference type="AlphaFoldDB" id="A0A4Z2GCX2"/>